<organism evidence="1 2">
    <name type="scientific">Meiothermus taiwanensis</name>
    <dbReference type="NCBI Taxonomy" id="172827"/>
    <lineage>
        <taxon>Bacteria</taxon>
        <taxon>Thermotogati</taxon>
        <taxon>Deinococcota</taxon>
        <taxon>Deinococci</taxon>
        <taxon>Thermales</taxon>
        <taxon>Thermaceae</taxon>
        <taxon>Meiothermus</taxon>
    </lineage>
</organism>
<gene>
    <name evidence="1" type="ORF">Mcate_02360</name>
</gene>
<evidence type="ECO:0000313" key="2">
    <source>
        <dbReference type="Proteomes" id="UP000266089"/>
    </source>
</evidence>
<dbReference type="AlphaFoldDB" id="A0A399DYB1"/>
<name>A0A399DYB1_9DEIN</name>
<dbReference type="EMBL" id="QWKX01000076">
    <property type="protein sequence ID" value="RIH75191.1"/>
    <property type="molecule type" value="Genomic_DNA"/>
</dbReference>
<protein>
    <submittedName>
        <fullName evidence="1">Uncharacterized protein</fullName>
    </submittedName>
</protein>
<evidence type="ECO:0000313" key="1">
    <source>
        <dbReference type="EMBL" id="RIH75191.1"/>
    </source>
</evidence>
<sequence length="45" mass="5036">MAREAQVIMIAKEYAVGAVSNRYGNYIYSLGVIPGFNPVPLMFQR</sequence>
<reference evidence="1 2" key="1">
    <citation type="submission" date="2018-08" db="EMBL/GenBank/DDBJ databases">
        <title>Meiothermus cateniformans JCM 15151 genome sequencing project.</title>
        <authorList>
            <person name="Da Costa M.S."/>
            <person name="Albuquerque L."/>
            <person name="Raposo P."/>
            <person name="Froufe H.J.C."/>
            <person name="Barroso C.S."/>
            <person name="Egas C."/>
        </authorList>
    </citation>
    <scope>NUCLEOTIDE SEQUENCE [LARGE SCALE GENOMIC DNA]</scope>
    <source>
        <strain evidence="1 2">JCM 15151</strain>
    </source>
</reference>
<comment type="caution">
    <text evidence="1">The sequence shown here is derived from an EMBL/GenBank/DDBJ whole genome shotgun (WGS) entry which is preliminary data.</text>
</comment>
<dbReference type="Proteomes" id="UP000266089">
    <property type="component" value="Unassembled WGS sequence"/>
</dbReference>
<accession>A0A399DYB1</accession>
<proteinExistence type="predicted"/>